<organism evidence="2 3">
    <name type="scientific">Hypericibacter terrae</name>
    <dbReference type="NCBI Taxonomy" id="2602015"/>
    <lineage>
        <taxon>Bacteria</taxon>
        <taxon>Pseudomonadati</taxon>
        <taxon>Pseudomonadota</taxon>
        <taxon>Alphaproteobacteria</taxon>
        <taxon>Rhodospirillales</taxon>
        <taxon>Dongiaceae</taxon>
        <taxon>Hypericibacter</taxon>
    </lineage>
</organism>
<dbReference type="KEGG" id="htq:FRZ44_08740"/>
<feature type="domain" description="DJ-1/PfpI" evidence="1">
    <location>
        <begin position="6"/>
        <end position="167"/>
    </location>
</feature>
<dbReference type="InterPro" id="IPR002818">
    <property type="entry name" value="DJ-1/PfpI"/>
</dbReference>
<dbReference type="RefSeq" id="WP_151176026.1">
    <property type="nucleotide sequence ID" value="NZ_CP042906.1"/>
</dbReference>
<dbReference type="SUPFAM" id="SSF52317">
    <property type="entry name" value="Class I glutamine amidotransferase-like"/>
    <property type="match status" value="1"/>
</dbReference>
<accession>A0A5J6MEY7</accession>
<evidence type="ECO:0000313" key="2">
    <source>
        <dbReference type="EMBL" id="QEX15587.1"/>
    </source>
</evidence>
<dbReference type="InterPro" id="IPR052158">
    <property type="entry name" value="INH-QAR"/>
</dbReference>
<dbReference type="CDD" id="cd03139">
    <property type="entry name" value="GATase1_PfpI_2"/>
    <property type="match status" value="1"/>
</dbReference>
<reference evidence="2 3" key="1">
    <citation type="submission" date="2019-08" db="EMBL/GenBank/DDBJ databases">
        <title>Hyperibacter terrae gen. nov., sp. nov. and Hyperibacter viscosus sp. nov., two new members in the family Rhodospirillaceae isolated from the rhizosphere of Hypericum perforatum.</title>
        <authorList>
            <person name="Noviana Z."/>
        </authorList>
    </citation>
    <scope>NUCLEOTIDE SEQUENCE [LARGE SCALE GENOMIC DNA]</scope>
    <source>
        <strain evidence="2 3">R5913</strain>
    </source>
</reference>
<dbReference type="OrthoDB" id="186587at2"/>
<name>A0A5J6MEY7_9PROT</name>
<dbReference type="PANTHER" id="PTHR43130:SF15">
    <property type="entry name" value="THIJ_PFPI FAMILY PROTEIN (AFU_ORTHOLOGUE AFUA_5G14240)"/>
    <property type="match status" value="1"/>
</dbReference>
<evidence type="ECO:0000313" key="3">
    <source>
        <dbReference type="Proteomes" id="UP000326202"/>
    </source>
</evidence>
<evidence type="ECO:0000259" key="1">
    <source>
        <dbReference type="Pfam" id="PF01965"/>
    </source>
</evidence>
<dbReference type="Proteomes" id="UP000326202">
    <property type="component" value="Chromosome"/>
</dbReference>
<gene>
    <name evidence="2" type="ORF">FRZ44_08740</name>
</gene>
<dbReference type="EMBL" id="CP042906">
    <property type="protein sequence ID" value="QEX15587.1"/>
    <property type="molecule type" value="Genomic_DNA"/>
</dbReference>
<dbReference type="AlphaFoldDB" id="A0A5J6MEY7"/>
<protein>
    <submittedName>
        <fullName evidence="2">ThiJ/PfpI family protein</fullName>
    </submittedName>
</protein>
<dbReference type="PANTHER" id="PTHR43130">
    <property type="entry name" value="ARAC-FAMILY TRANSCRIPTIONAL REGULATOR"/>
    <property type="match status" value="1"/>
</dbReference>
<keyword evidence="3" id="KW-1185">Reference proteome</keyword>
<sequence>MRTLGVLIFPEFELLDVFGPLEMFGMLPETFAIRLVAERERNVASAQGPRSVADALFSDAGHYDILLVPGGRGTRREVDNPALLSWLREKAAAADMVASVCTGSALLAKAGLLDGVKATTNKMAFAWVSSQGPRVLWQPQARWVEDAKFVTSSGVSAGIDMSLAVIARCCGEEQARQVALWAEYEWHRDPSWDPFAKIHGVV</sequence>
<dbReference type="Pfam" id="PF01965">
    <property type="entry name" value="DJ-1_PfpI"/>
    <property type="match status" value="1"/>
</dbReference>
<proteinExistence type="predicted"/>
<dbReference type="InterPro" id="IPR029062">
    <property type="entry name" value="Class_I_gatase-like"/>
</dbReference>
<dbReference type="Gene3D" id="3.40.50.880">
    <property type="match status" value="1"/>
</dbReference>